<name>A0AAU0URY7_9FIRM</name>
<dbReference type="Gene3D" id="3.30.70.1120">
    <property type="entry name" value="TT1725-like"/>
    <property type="match status" value="1"/>
</dbReference>
<dbReference type="PANTHER" id="PTHR36441:SF1">
    <property type="entry name" value="DUF503 DOMAIN-CONTAINING PROTEIN"/>
    <property type="match status" value="1"/>
</dbReference>
<evidence type="ECO:0000313" key="2">
    <source>
        <dbReference type="Proteomes" id="UP001329915"/>
    </source>
</evidence>
<dbReference type="SUPFAM" id="SSF103007">
    <property type="entry name" value="Hypothetical protein TT1725"/>
    <property type="match status" value="1"/>
</dbReference>
<sequence length="93" mass="10197">MVIGVAVFELRIAGAFGLKDKRRVLSSLLNRLRSRFNVSASEIEHQDVKQHATIAVCVVANSTAHIHSVLSNVTNFVDSHQGLECIKVSTEIL</sequence>
<dbReference type="RefSeq" id="WP_366922727.1">
    <property type="nucleotide sequence ID" value="NZ_CP121694.1"/>
</dbReference>
<evidence type="ECO:0000313" key="1">
    <source>
        <dbReference type="EMBL" id="WRO23343.1"/>
    </source>
</evidence>
<dbReference type="Pfam" id="PF04456">
    <property type="entry name" value="DUF503"/>
    <property type="match status" value="1"/>
</dbReference>
<dbReference type="InterPro" id="IPR007546">
    <property type="entry name" value="DUF503"/>
</dbReference>
<dbReference type="KEGG" id="dbc:MFMK1_003202"/>
<proteinExistence type="predicted"/>
<dbReference type="InterPro" id="IPR036746">
    <property type="entry name" value="TT1725-like_sf"/>
</dbReference>
<dbReference type="Proteomes" id="UP001329915">
    <property type="component" value="Chromosome"/>
</dbReference>
<dbReference type="AlphaFoldDB" id="A0AAU0URY7"/>
<dbReference type="PANTHER" id="PTHR36441">
    <property type="entry name" value="HYPOTHETICAL CYTOSOLIC PROTEIN"/>
    <property type="match status" value="1"/>
</dbReference>
<organism evidence="1 2">
    <name type="scientific">Metallumcola ferriviriculae</name>
    <dbReference type="NCBI Taxonomy" id="3039180"/>
    <lineage>
        <taxon>Bacteria</taxon>
        <taxon>Bacillati</taxon>
        <taxon>Bacillota</taxon>
        <taxon>Clostridia</taxon>
        <taxon>Neomoorellales</taxon>
        <taxon>Desulfitibacteraceae</taxon>
        <taxon>Metallumcola</taxon>
    </lineage>
</organism>
<accession>A0AAU0URY7</accession>
<dbReference type="EMBL" id="CP121694">
    <property type="protein sequence ID" value="WRO23343.1"/>
    <property type="molecule type" value="Genomic_DNA"/>
</dbReference>
<protein>
    <submittedName>
        <fullName evidence="1">DUF503 domain-containing protein</fullName>
    </submittedName>
</protein>
<keyword evidence="2" id="KW-1185">Reference proteome</keyword>
<reference evidence="1 2" key="1">
    <citation type="submission" date="2023-04" db="EMBL/GenBank/DDBJ databases">
        <authorList>
            <person name="Hsu D."/>
        </authorList>
    </citation>
    <scope>NUCLEOTIDE SEQUENCE [LARGE SCALE GENOMIC DNA]</scope>
    <source>
        <strain evidence="1 2">MK1</strain>
    </source>
</reference>
<gene>
    <name evidence="1" type="ORF">MFMK1_003202</name>
</gene>